<name>A0ABY7GH07_9GAMM</name>
<evidence type="ECO:0000313" key="7">
    <source>
        <dbReference type="Proteomes" id="UP001162780"/>
    </source>
</evidence>
<dbReference type="RefSeq" id="WP_255189516.1">
    <property type="nucleotide sequence ID" value="NZ_CP113517.1"/>
</dbReference>
<protein>
    <recommendedName>
        <fullName evidence="4">Putative HNH nuclease YajD</fullName>
    </recommendedName>
</protein>
<comment type="similarity">
    <text evidence="3">Belongs to the HNH nuclease family.</text>
</comment>
<gene>
    <name evidence="6" type="ORF">NM686_019675</name>
</gene>
<sequence length="121" mass="14262">MTDNKAYHIVAEARRYKEEREKGYREQALKLFPWICGRCAREFDHKNLRELTVHHVDHNHDNNPTDGSNWELLCLYCHDNEHQRFEEQVRYGGKASSDGKGPVATFNPFADLKKMLQKTDD</sequence>
<dbReference type="InterPro" id="IPR003615">
    <property type="entry name" value="HNH_nuc"/>
</dbReference>
<evidence type="ECO:0000256" key="4">
    <source>
        <dbReference type="ARBA" id="ARBA00040194"/>
    </source>
</evidence>
<dbReference type="EMBL" id="CP113517">
    <property type="protein sequence ID" value="WAR44542.1"/>
    <property type="molecule type" value="Genomic_DNA"/>
</dbReference>
<feature type="domain" description="HNH nuclease" evidence="5">
    <location>
        <begin position="24"/>
        <end position="79"/>
    </location>
</feature>
<dbReference type="NCBIfam" id="NF008448">
    <property type="entry name" value="PRK11295.1"/>
    <property type="match status" value="1"/>
</dbReference>
<evidence type="ECO:0000256" key="2">
    <source>
        <dbReference type="ARBA" id="ARBA00022801"/>
    </source>
</evidence>
<evidence type="ECO:0000256" key="1">
    <source>
        <dbReference type="ARBA" id="ARBA00022722"/>
    </source>
</evidence>
<evidence type="ECO:0000259" key="5">
    <source>
        <dbReference type="SMART" id="SM00507"/>
    </source>
</evidence>
<organism evidence="6 7">
    <name type="scientific">Methylomonas rapida</name>
    <dbReference type="NCBI Taxonomy" id="2963939"/>
    <lineage>
        <taxon>Bacteria</taxon>
        <taxon>Pseudomonadati</taxon>
        <taxon>Pseudomonadota</taxon>
        <taxon>Gammaproteobacteria</taxon>
        <taxon>Methylococcales</taxon>
        <taxon>Methylococcaceae</taxon>
        <taxon>Methylomonas</taxon>
    </lineage>
</organism>
<evidence type="ECO:0000256" key="3">
    <source>
        <dbReference type="ARBA" id="ARBA00038412"/>
    </source>
</evidence>
<dbReference type="PANTHER" id="PTHR41286:SF1">
    <property type="entry name" value="HNH NUCLEASE YAJD-RELATED"/>
    <property type="match status" value="1"/>
</dbReference>
<keyword evidence="2" id="KW-0378">Hydrolase</keyword>
<reference evidence="6" key="1">
    <citation type="submission" date="2022-11" db="EMBL/GenBank/DDBJ databases">
        <title>Methylomonas rapida sp. nov., Carotenoid-Producing Obligate Methanotrophs with High Growth Characteristics and Biotechnological Potential.</title>
        <authorList>
            <person name="Tikhonova E.N."/>
            <person name="Suleimanov R.Z."/>
            <person name="Miroshnikov K."/>
            <person name="Oshkin I.Y."/>
            <person name="Belova S.E."/>
            <person name="Danilova O.V."/>
            <person name="Ashikhmin A."/>
            <person name="Konopkin A."/>
            <person name="But S.Y."/>
            <person name="Khmelenina V.N."/>
            <person name="Kuznetsov N."/>
            <person name="Pimenov N.V."/>
            <person name="Dedysh S.N."/>
        </authorList>
    </citation>
    <scope>NUCLEOTIDE SEQUENCE</scope>
    <source>
        <strain evidence="6">MP1</strain>
    </source>
</reference>
<dbReference type="SMART" id="SM00507">
    <property type="entry name" value="HNHc"/>
    <property type="match status" value="1"/>
</dbReference>
<keyword evidence="7" id="KW-1185">Reference proteome</keyword>
<dbReference type="CDD" id="cd00085">
    <property type="entry name" value="HNHc"/>
    <property type="match status" value="1"/>
</dbReference>
<accession>A0ABY7GH07</accession>
<dbReference type="InterPro" id="IPR002711">
    <property type="entry name" value="HNH"/>
</dbReference>
<evidence type="ECO:0000313" key="6">
    <source>
        <dbReference type="EMBL" id="WAR44542.1"/>
    </source>
</evidence>
<keyword evidence="1" id="KW-0540">Nuclease</keyword>
<dbReference type="Gene3D" id="1.10.30.50">
    <property type="match status" value="1"/>
</dbReference>
<dbReference type="PANTHER" id="PTHR41286">
    <property type="entry name" value="HNH NUCLEASE YAJD-RELATED"/>
    <property type="match status" value="1"/>
</dbReference>
<dbReference type="Proteomes" id="UP001162780">
    <property type="component" value="Chromosome"/>
</dbReference>
<proteinExistence type="inferred from homology"/>
<dbReference type="Pfam" id="PF01844">
    <property type="entry name" value="HNH"/>
    <property type="match status" value="1"/>
</dbReference>